<protein>
    <submittedName>
        <fullName evidence="1">Uncharacterized protein</fullName>
    </submittedName>
</protein>
<organism evidence="1 2">
    <name type="scientific">Cronartium quercuum f. sp. fusiforme G11</name>
    <dbReference type="NCBI Taxonomy" id="708437"/>
    <lineage>
        <taxon>Eukaryota</taxon>
        <taxon>Fungi</taxon>
        <taxon>Dikarya</taxon>
        <taxon>Basidiomycota</taxon>
        <taxon>Pucciniomycotina</taxon>
        <taxon>Pucciniomycetes</taxon>
        <taxon>Pucciniales</taxon>
        <taxon>Coleosporiaceae</taxon>
        <taxon>Cronartium</taxon>
    </lineage>
</organism>
<comment type="caution">
    <text evidence="1">The sequence shown here is derived from an EMBL/GenBank/DDBJ whole genome shotgun (WGS) entry which is preliminary data.</text>
</comment>
<keyword evidence="2" id="KW-1185">Reference proteome</keyword>
<dbReference type="Proteomes" id="UP000886653">
    <property type="component" value="Unassembled WGS sequence"/>
</dbReference>
<reference evidence="1" key="1">
    <citation type="submission" date="2013-11" db="EMBL/GenBank/DDBJ databases">
        <title>Genome sequence of the fusiform rust pathogen reveals effectors for host alternation and coevolution with pine.</title>
        <authorList>
            <consortium name="DOE Joint Genome Institute"/>
            <person name="Smith K."/>
            <person name="Pendleton A."/>
            <person name="Kubisiak T."/>
            <person name="Anderson C."/>
            <person name="Salamov A."/>
            <person name="Aerts A."/>
            <person name="Riley R."/>
            <person name="Clum A."/>
            <person name="Lindquist E."/>
            <person name="Ence D."/>
            <person name="Campbell M."/>
            <person name="Kronenberg Z."/>
            <person name="Feau N."/>
            <person name="Dhillon B."/>
            <person name="Hamelin R."/>
            <person name="Burleigh J."/>
            <person name="Smith J."/>
            <person name="Yandell M."/>
            <person name="Nelson C."/>
            <person name="Grigoriev I."/>
            <person name="Davis J."/>
        </authorList>
    </citation>
    <scope>NUCLEOTIDE SEQUENCE</scope>
    <source>
        <strain evidence="1">G11</strain>
    </source>
</reference>
<dbReference type="EMBL" id="MU167432">
    <property type="protein sequence ID" value="KAG0140599.1"/>
    <property type="molecule type" value="Genomic_DNA"/>
</dbReference>
<sequence>MVSPLSLISCPGDPSSPHCMYCSYHSIHLVVYRYWVNQTRAHYKRQRGNIQTWINVLFLSVNFLTWYVPNEILPSLNRIQKVHKYRGQSKKKNPKSSCQQCIRVILYPTTWTS</sequence>
<evidence type="ECO:0000313" key="1">
    <source>
        <dbReference type="EMBL" id="KAG0140599.1"/>
    </source>
</evidence>
<gene>
    <name evidence="1" type="ORF">CROQUDRAFT_346317</name>
</gene>
<accession>A0A9P6NAD4</accession>
<evidence type="ECO:0000313" key="2">
    <source>
        <dbReference type="Proteomes" id="UP000886653"/>
    </source>
</evidence>
<name>A0A9P6NAD4_9BASI</name>
<proteinExistence type="predicted"/>
<dbReference type="AlphaFoldDB" id="A0A9P6NAD4"/>